<dbReference type="AlphaFoldDB" id="E0UQB7"/>
<dbReference type="HOGENOM" id="CLU_127112_0_0_7"/>
<dbReference type="Gene3D" id="1.20.120.520">
    <property type="entry name" value="nmb1532 protein domain like"/>
    <property type="match status" value="1"/>
</dbReference>
<dbReference type="Pfam" id="PF01814">
    <property type="entry name" value="Hemerythrin"/>
    <property type="match status" value="1"/>
</dbReference>
<dbReference type="OrthoDB" id="9792554at2"/>
<keyword evidence="3" id="KW-1185">Reference proteome</keyword>
<dbReference type="Proteomes" id="UP000007803">
    <property type="component" value="Chromosome"/>
</dbReference>
<accession>E0UQB7</accession>
<evidence type="ECO:0000313" key="2">
    <source>
        <dbReference type="EMBL" id="ADN09860.1"/>
    </source>
</evidence>
<dbReference type="EMBL" id="CP002205">
    <property type="protein sequence ID" value="ADN09860.1"/>
    <property type="molecule type" value="Genomic_DNA"/>
</dbReference>
<dbReference type="GO" id="GO:0005886">
    <property type="term" value="C:plasma membrane"/>
    <property type="evidence" value="ECO:0007669"/>
    <property type="project" value="TreeGrafter"/>
</dbReference>
<dbReference type="KEGG" id="sua:Saut_1816"/>
<dbReference type="STRING" id="563040.Saut_1816"/>
<sequence length="146" mass="17060">MTIKDFMTNKHRECDHLLTQAEDFLDNGEFDEALGKYIAFKNETLLHFAMEEEYLFPMLEEKSGMGNMGPTNVMRMEHTQAKSLFEKMDEAYNAKDKERAFALGESMNILLQQHNLKEEQMLYTMMNNTLAQDAQEIVEKLQDYGN</sequence>
<reference evidence="3" key="1">
    <citation type="journal article" date="2010" name="Stand. Genomic Sci.">
        <title>Complete genome sequence of Sulfurimonas autotrophica type strain (OK10).</title>
        <authorList>
            <person name="Sikorski J."/>
            <person name="Munk C."/>
            <person name="Lapidus A."/>
            <person name="Djao O."/>
            <person name="Lucas S."/>
            <person name="Glavina Del Rio T."/>
            <person name="Nolan M."/>
            <person name="Tice H."/>
            <person name="Han C."/>
            <person name="Cheng J."/>
            <person name="Tapia R."/>
            <person name="Goodwin L."/>
            <person name="Pitluck S."/>
            <person name="Liolios K."/>
            <person name="Ivanova N."/>
            <person name="Mavromatis K."/>
            <person name="Mikhailova N."/>
            <person name="Pati A."/>
            <person name="Sims D."/>
            <person name="Meincke L."/>
            <person name="Brettin T."/>
            <person name="Detter J."/>
            <person name="Chen A."/>
            <person name="Palaniappan K."/>
            <person name="Land M."/>
            <person name="Hauser L."/>
            <person name="Chang Y."/>
            <person name="Jeffries C."/>
            <person name="Rohde M."/>
            <person name="Lang E."/>
            <person name="Spring S."/>
            <person name="Goker M."/>
            <person name="Woyke T."/>
            <person name="Bristow J."/>
            <person name="Eisen J."/>
            <person name="Markowitz V."/>
            <person name="Hugenholtz P."/>
            <person name="Kyrpides N."/>
            <person name="Klenk H."/>
        </authorList>
    </citation>
    <scope>NUCLEOTIDE SEQUENCE [LARGE SCALE GENOMIC DNA]</scope>
    <source>
        <strain evidence="3">ATCC BAA-671 / DSM 16294 / JCM 11897 / OK10</strain>
    </source>
</reference>
<organism evidence="2 3">
    <name type="scientific">Sulfurimonas autotrophica (strain ATCC BAA-671 / DSM 16294 / JCM 11897 / OK10)</name>
    <dbReference type="NCBI Taxonomy" id="563040"/>
    <lineage>
        <taxon>Bacteria</taxon>
        <taxon>Pseudomonadati</taxon>
        <taxon>Campylobacterota</taxon>
        <taxon>Epsilonproteobacteria</taxon>
        <taxon>Campylobacterales</taxon>
        <taxon>Sulfurimonadaceae</taxon>
        <taxon>Sulfurimonas</taxon>
    </lineage>
</organism>
<gene>
    <name evidence="2" type="ordered locus">Saut_1816</name>
</gene>
<evidence type="ECO:0000313" key="3">
    <source>
        <dbReference type="Proteomes" id="UP000007803"/>
    </source>
</evidence>
<dbReference type="InterPro" id="IPR012312">
    <property type="entry name" value="Hemerythrin-like"/>
</dbReference>
<protein>
    <submittedName>
        <fullName evidence="2">Hemerythrin HHE cation binding domain protein</fullName>
    </submittedName>
</protein>
<dbReference type="eggNOG" id="COG2846">
    <property type="taxonomic scope" value="Bacteria"/>
</dbReference>
<feature type="domain" description="Hemerythrin-like" evidence="1">
    <location>
        <begin position="4"/>
        <end position="125"/>
    </location>
</feature>
<proteinExistence type="predicted"/>
<name>E0UQB7_SULAO</name>
<dbReference type="PANTHER" id="PTHR39966:SF3">
    <property type="entry name" value="DUF438 DOMAIN-CONTAINING PROTEIN"/>
    <property type="match status" value="1"/>
</dbReference>
<dbReference type="PANTHER" id="PTHR39966">
    <property type="entry name" value="BLL2471 PROTEIN-RELATED"/>
    <property type="match status" value="1"/>
</dbReference>
<dbReference type="RefSeq" id="WP_013327613.1">
    <property type="nucleotide sequence ID" value="NC_014506.1"/>
</dbReference>
<evidence type="ECO:0000259" key="1">
    <source>
        <dbReference type="Pfam" id="PF01814"/>
    </source>
</evidence>